<gene>
    <name evidence="1" type="ORF">DERYTH_LOCUS25154</name>
</gene>
<sequence>MQYNLGRSSGGGDIDIYCPFFDTMVKKSHYTCQGVKICENLDPAIKTKIHLD</sequence>
<reference evidence="1" key="1">
    <citation type="submission" date="2021-06" db="EMBL/GenBank/DDBJ databases">
        <authorList>
            <person name="Kallberg Y."/>
            <person name="Tangrot J."/>
            <person name="Rosling A."/>
        </authorList>
    </citation>
    <scope>NUCLEOTIDE SEQUENCE</scope>
    <source>
        <strain evidence="1">MA453B</strain>
    </source>
</reference>
<comment type="caution">
    <text evidence="1">The sequence shown here is derived from an EMBL/GenBank/DDBJ whole genome shotgun (WGS) entry which is preliminary data.</text>
</comment>
<accession>A0A9N9K5R3</accession>
<name>A0A9N9K5R3_9GLOM</name>
<dbReference type="EMBL" id="CAJVPY010045465">
    <property type="protein sequence ID" value="CAG8809735.1"/>
    <property type="molecule type" value="Genomic_DNA"/>
</dbReference>
<dbReference type="OrthoDB" id="2428875at2759"/>
<dbReference type="AlphaFoldDB" id="A0A9N9K5R3"/>
<organism evidence="1 2">
    <name type="scientific">Dentiscutata erythropus</name>
    <dbReference type="NCBI Taxonomy" id="1348616"/>
    <lineage>
        <taxon>Eukaryota</taxon>
        <taxon>Fungi</taxon>
        <taxon>Fungi incertae sedis</taxon>
        <taxon>Mucoromycota</taxon>
        <taxon>Glomeromycotina</taxon>
        <taxon>Glomeromycetes</taxon>
        <taxon>Diversisporales</taxon>
        <taxon>Gigasporaceae</taxon>
        <taxon>Dentiscutata</taxon>
    </lineage>
</organism>
<feature type="non-terminal residue" evidence="1">
    <location>
        <position position="52"/>
    </location>
</feature>
<proteinExistence type="predicted"/>
<protein>
    <submittedName>
        <fullName evidence="1">19728_t:CDS:1</fullName>
    </submittedName>
</protein>
<keyword evidence="2" id="KW-1185">Reference proteome</keyword>
<evidence type="ECO:0000313" key="2">
    <source>
        <dbReference type="Proteomes" id="UP000789405"/>
    </source>
</evidence>
<dbReference type="Proteomes" id="UP000789405">
    <property type="component" value="Unassembled WGS sequence"/>
</dbReference>
<evidence type="ECO:0000313" key="1">
    <source>
        <dbReference type="EMBL" id="CAG8809735.1"/>
    </source>
</evidence>